<dbReference type="EMBL" id="JAHCMY010000001">
    <property type="protein sequence ID" value="MBS9523068.1"/>
    <property type="molecule type" value="Genomic_DNA"/>
</dbReference>
<dbReference type="Gene3D" id="1.20.1600.10">
    <property type="entry name" value="Outer membrane efflux proteins (OEP)"/>
    <property type="match status" value="2"/>
</dbReference>
<dbReference type="SUPFAM" id="SSF56954">
    <property type="entry name" value="Outer membrane efflux proteins (OEP)"/>
    <property type="match status" value="2"/>
</dbReference>
<keyword evidence="1" id="KW-0175">Coiled coil</keyword>
<sequence>MEKVISIRKIQIAGASLKKAFLSVVLVLLAVLGQAQQIEEYLIQAGENNPEVRANFQRYLANLERVPQVGSLPDPELSLGVFLQPMERLMGNQRADISIMQMFPWFGMLRTQKDEASLMANASYEQFRESKNQLFFEVKSTYYELHLLQKEIEITEDNLEILRTMERLALIRYRGGNIGGATSSASTAVRAAGSNVSSPRSSGMSMGQAGAGSSGAADRRDMGGSGGGMNEMGGGSSGGKLSDVLRLQIQIRSMESQLETLADKKRPLMFRFNKLLGTESTAEIQLEQDLSPRILAFNGESFIDSVMQDNPMLKMLEAEAEVFSKQEQMAKLDGRPMIGVGANYMVFSPRAEMGFPGGSGSMEYMPSGMGNNMIMPMVTLSLPIYRKKYKAAQSEARYNREAIQYQKENAENELLVQLEETIREIRDSERKVLLLDEQVELTQQALDLMVTAYANEGSSFEELLSVQRELLDYRLELISAIVNQHTAYAMLDMLVAKGIRE</sequence>
<feature type="compositionally biased region" description="Gly residues" evidence="2">
    <location>
        <begin position="223"/>
        <end position="238"/>
    </location>
</feature>
<dbReference type="RefSeq" id="WP_213943935.1">
    <property type="nucleotide sequence ID" value="NZ_JAHBGI010000003.1"/>
</dbReference>
<dbReference type="PANTHER" id="PTHR30203:SF30">
    <property type="entry name" value="OUTER MEMBRANE PROTEIN-RELATED"/>
    <property type="match status" value="1"/>
</dbReference>
<protein>
    <submittedName>
        <fullName evidence="3">TolC family protein</fullName>
    </submittedName>
</protein>
<comment type="caution">
    <text evidence="3">The sequence shown here is derived from an EMBL/GenBank/DDBJ whole genome shotgun (WGS) entry which is preliminary data.</text>
</comment>
<proteinExistence type="predicted"/>
<dbReference type="InterPro" id="IPR010131">
    <property type="entry name" value="MdtP/NodT-like"/>
</dbReference>
<evidence type="ECO:0000256" key="1">
    <source>
        <dbReference type="SAM" id="Coils"/>
    </source>
</evidence>
<dbReference type="Proteomes" id="UP001319104">
    <property type="component" value="Unassembled WGS sequence"/>
</dbReference>
<organism evidence="3 4">
    <name type="scientific">Litoribacter ruber</name>
    <dbReference type="NCBI Taxonomy" id="702568"/>
    <lineage>
        <taxon>Bacteria</taxon>
        <taxon>Pseudomonadati</taxon>
        <taxon>Bacteroidota</taxon>
        <taxon>Cytophagia</taxon>
        <taxon>Cytophagales</taxon>
        <taxon>Cyclobacteriaceae</taxon>
        <taxon>Litoribacter</taxon>
    </lineage>
</organism>
<dbReference type="AlphaFoldDB" id="A0AAP2CES9"/>
<evidence type="ECO:0000313" key="3">
    <source>
        <dbReference type="EMBL" id="MBS9523068.1"/>
    </source>
</evidence>
<gene>
    <name evidence="3" type="ORF">KI659_03470</name>
</gene>
<name>A0AAP2CES9_9BACT</name>
<evidence type="ECO:0000313" key="4">
    <source>
        <dbReference type="Proteomes" id="UP001319104"/>
    </source>
</evidence>
<keyword evidence="4" id="KW-1185">Reference proteome</keyword>
<reference evidence="3 4" key="1">
    <citation type="submission" date="2021-05" db="EMBL/GenBank/DDBJ databases">
        <authorList>
            <person name="Zhang Z.D."/>
            <person name="Osman G."/>
        </authorList>
    </citation>
    <scope>NUCLEOTIDE SEQUENCE [LARGE SCALE GENOMIC DNA]</scope>
    <source>
        <strain evidence="3 4">KCTC 32217</strain>
    </source>
</reference>
<dbReference type="GO" id="GO:0015562">
    <property type="term" value="F:efflux transmembrane transporter activity"/>
    <property type="evidence" value="ECO:0007669"/>
    <property type="project" value="InterPro"/>
</dbReference>
<feature type="region of interest" description="Disordered" evidence="2">
    <location>
        <begin position="190"/>
        <end position="239"/>
    </location>
</feature>
<feature type="coiled-coil region" evidence="1">
    <location>
        <begin position="400"/>
        <end position="438"/>
    </location>
</feature>
<evidence type="ECO:0000256" key="2">
    <source>
        <dbReference type="SAM" id="MobiDB-lite"/>
    </source>
</evidence>
<accession>A0AAP2CES9</accession>
<dbReference type="PANTHER" id="PTHR30203">
    <property type="entry name" value="OUTER MEMBRANE CATION EFFLUX PROTEIN"/>
    <property type="match status" value="1"/>
</dbReference>